<feature type="chain" id="PRO_5002716830" evidence="4">
    <location>
        <begin position="23"/>
        <end position="89"/>
    </location>
</feature>
<evidence type="ECO:0000256" key="3">
    <source>
        <dbReference type="ARBA" id="ARBA00023157"/>
    </source>
</evidence>
<proteinExistence type="evidence at transcript level"/>
<accession>A7X3L3</accession>
<comment type="subcellular location">
    <subcellularLocation>
        <location evidence="1">Secreted</location>
    </subcellularLocation>
</comment>
<keyword evidence="4" id="KW-0732">Signal</keyword>
<evidence type="ECO:0000256" key="2">
    <source>
        <dbReference type="ARBA" id="ARBA00022525"/>
    </source>
</evidence>
<dbReference type="AlphaFoldDB" id="A7X3L3"/>
<evidence type="ECO:0000313" key="5">
    <source>
        <dbReference type="EMBL" id="ABU68468.1"/>
    </source>
</evidence>
<protein>
    <submittedName>
        <fullName evidence="5">3FTx-Enh1</fullName>
    </submittedName>
</protein>
<dbReference type="SUPFAM" id="SSF57302">
    <property type="entry name" value="Snake toxin-like"/>
    <property type="match status" value="1"/>
</dbReference>
<keyword evidence="3" id="KW-1015">Disulfide bond</keyword>
<name>A7X3L3_PSEPL</name>
<evidence type="ECO:0000256" key="4">
    <source>
        <dbReference type="SAM" id="SignalP"/>
    </source>
</evidence>
<dbReference type="Gene3D" id="2.10.60.10">
    <property type="entry name" value="CD59"/>
    <property type="match status" value="1"/>
</dbReference>
<keyword evidence="2" id="KW-0964">Secreted</keyword>
<dbReference type="InterPro" id="IPR045860">
    <property type="entry name" value="Snake_toxin-like_sf"/>
</dbReference>
<feature type="signal peptide" evidence="4">
    <location>
        <begin position="1"/>
        <end position="22"/>
    </location>
</feature>
<dbReference type="GO" id="GO:0005576">
    <property type="term" value="C:extracellular region"/>
    <property type="evidence" value="ECO:0007669"/>
    <property type="project" value="UniProtKB-SubCell"/>
</dbReference>
<dbReference type="EMBL" id="EU029668">
    <property type="protein sequence ID" value="ABU68468.1"/>
    <property type="molecule type" value="mRNA"/>
</dbReference>
<sequence length="89" mass="10094">MKALLLLLLLVAVLFKIERAEGENLKCSNCKRAKCSFYEKMECGKDQKVCTAEYIGGNWIRGCAQNCTYTGTSNNVRCCPEKLCNRKLY</sequence>
<organism evidence="5">
    <name type="scientific">Pseudoferania polylepis</name>
    <name type="common">Macleay's water snake</name>
    <name type="synonym">Enhydris polylepis</name>
    <dbReference type="NCBI Taxonomy" id="338839"/>
    <lineage>
        <taxon>Eukaryota</taxon>
        <taxon>Metazoa</taxon>
        <taxon>Chordata</taxon>
        <taxon>Craniata</taxon>
        <taxon>Vertebrata</taxon>
        <taxon>Euteleostomi</taxon>
        <taxon>Lepidosauria</taxon>
        <taxon>Squamata</taxon>
        <taxon>Bifurcata</taxon>
        <taxon>Unidentata</taxon>
        <taxon>Episquamata</taxon>
        <taxon>Toxicofera</taxon>
        <taxon>Serpentes</taxon>
        <taxon>Colubroidea</taxon>
        <taxon>Homalopsidae</taxon>
        <taxon>Pseudoferania</taxon>
    </lineage>
</organism>
<evidence type="ECO:0000256" key="1">
    <source>
        <dbReference type="ARBA" id="ARBA00004613"/>
    </source>
</evidence>
<reference evidence="5" key="1">
    <citation type="journal article" date="2007" name="Mol. Cell. Proteomics">
        <title>Evolution of an arsenal: structural and functional diversification of the venom system in the advanced snakes (Caenophidia).</title>
        <authorList>
            <person name="Fry B.G."/>
            <person name="Scheib H."/>
            <person name="van der Weerd L."/>
            <person name="Young B."/>
            <person name="McNaughtan J."/>
            <person name="Ramjan S.F.R."/>
            <person name="Vidal N."/>
            <person name="Poelmann R.E."/>
            <person name="Norman J.A."/>
        </authorList>
    </citation>
    <scope>NUCLEOTIDE SEQUENCE</scope>
    <source>
        <tissue evidence="5">Venom gland</tissue>
    </source>
</reference>